<dbReference type="GO" id="GO:0003677">
    <property type="term" value="F:DNA binding"/>
    <property type="evidence" value="ECO:0007669"/>
    <property type="project" value="UniProtKB-KW"/>
</dbReference>
<evidence type="ECO:0000313" key="2">
    <source>
        <dbReference type="EMBL" id="KIZ35330.1"/>
    </source>
</evidence>
<organism evidence="2 3">
    <name type="scientific">Rhodopseudomonas palustris</name>
    <dbReference type="NCBI Taxonomy" id="1076"/>
    <lineage>
        <taxon>Bacteria</taxon>
        <taxon>Pseudomonadati</taxon>
        <taxon>Pseudomonadota</taxon>
        <taxon>Alphaproteobacteria</taxon>
        <taxon>Hyphomicrobiales</taxon>
        <taxon>Nitrobacteraceae</taxon>
        <taxon>Rhodopseudomonas</taxon>
    </lineage>
</organism>
<name>A0A0D7E4H9_RHOPL</name>
<dbReference type="NCBIfam" id="TIGR02607">
    <property type="entry name" value="antidote_HigA"/>
    <property type="match status" value="1"/>
</dbReference>
<sequence>MAKKLPPVHPGEILREEFLLPMALSPYAVARACAVPRTRIERLAREETPVTADTALRLAKYFGTTPTFWMNLQTQYDLEVAEDGTAADLKGIKPVKRSAA</sequence>
<dbReference type="Gene3D" id="1.10.260.40">
    <property type="entry name" value="lambda repressor-like DNA-binding domains"/>
    <property type="match status" value="1"/>
</dbReference>
<dbReference type="PATRIC" id="fig|1076.23.peg.1608"/>
<dbReference type="AlphaFoldDB" id="A0A0D7E4H9"/>
<dbReference type="OrthoDB" id="3174593at2"/>
<evidence type="ECO:0000256" key="1">
    <source>
        <dbReference type="ARBA" id="ARBA00023125"/>
    </source>
</evidence>
<keyword evidence="1" id="KW-0238">DNA-binding</keyword>
<protein>
    <submittedName>
        <fullName evidence="2">XRE family transcriptional regulator</fullName>
    </submittedName>
</protein>
<gene>
    <name evidence="2" type="ORF">OO17_25830</name>
</gene>
<dbReference type="CDD" id="cd00093">
    <property type="entry name" value="HTH_XRE"/>
    <property type="match status" value="1"/>
</dbReference>
<dbReference type="EMBL" id="JXXE01000630">
    <property type="protein sequence ID" value="KIZ35330.1"/>
    <property type="molecule type" value="Genomic_DNA"/>
</dbReference>
<dbReference type="RefSeq" id="WP_044417285.1">
    <property type="nucleotide sequence ID" value="NZ_JXXE01000630.1"/>
</dbReference>
<dbReference type="InterPro" id="IPR013430">
    <property type="entry name" value="Toxin_antidote_HigA"/>
</dbReference>
<dbReference type="PANTHER" id="PTHR36924:SF1">
    <property type="entry name" value="ANTITOXIN HIGA-1"/>
    <property type="match status" value="1"/>
</dbReference>
<dbReference type="SUPFAM" id="SSF47413">
    <property type="entry name" value="lambda repressor-like DNA-binding domains"/>
    <property type="match status" value="1"/>
</dbReference>
<dbReference type="InterPro" id="IPR001387">
    <property type="entry name" value="Cro/C1-type_HTH"/>
</dbReference>
<proteinExistence type="predicted"/>
<reference evidence="2 3" key="1">
    <citation type="submission" date="2014-11" db="EMBL/GenBank/DDBJ databases">
        <title>Genomics and ecophysiology of heterotrophic nitrogen fixing bacteria isolated from estuarine surface water.</title>
        <authorList>
            <person name="Bentzon-Tilia M."/>
            <person name="Severin I."/>
            <person name="Hansen L.H."/>
            <person name="Riemann L."/>
        </authorList>
    </citation>
    <scope>NUCLEOTIDE SEQUENCE [LARGE SCALE GENOMIC DNA]</scope>
    <source>
        <strain evidence="2 3">BAL398</strain>
    </source>
</reference>
<dbReference type="Proteomes" id="UP000032515">
    <property type="component" value="Unassembled WGS sequence"/>
</dbReference>
<accession>A0A0D7E4H9</accession>
<comment type="caution">
    <text evidence="2">The sequence shown here is derived from an EMBL/GenBank/DDBJ whole genome shotgun (WGS) entry which is preliminary data.</text>
</comment>
<dbReference type="PANTHER" id="PTHR36924">
    <property type="entry name" value="ANTITOXIN HIGA-1"/>
    <property type="match status" value="1"/>
</dbReference>
<evidence type="ECO:0000313" key="3">
    <source>
        <dbReference type="Proteomes" id="UP000032515"/>
    </source>
</evidence>
<dbReference type="InterPro" id="IPR010982">
    <property type="entry name" value="Lambda_DNA-bd_dom_sf"/>
</dbReference>